<dbReference type="EMBL" id="CCBQ010000021">
    <property type="protein sequence ID" value="CDO93259.1"/>
    <property type="molecule type" value="Genomic_DNA"/>
</dbReference>
<keyword evidence="2" id="KW-0479">Metal-binding</keyword>
<dbReference type="GO" id="GO:0003677">
    <property type="term" value="F:DNA binding"/>
    <property type="evidence" value="ECO:0007669"/>
    <property type="project" value="InterPro"/>
</dbReference>
<dbReference type="SUPFAM" id="SSF46774">
    <property type="entry name" value="ARID-like"/>
    <property type="match status" value="1"/>
</dbReference>
<evidence type="ECO:0000313" key="9">
    <source>
        <dbReference type="EMBL" id="CDO93259.1"/>
    </source>
</evidence>
<sequence>MQCNSNPPLLGNSVALLLNPDETAITYSNGESKPVSDTRDVSGNSTIYENSFEAEPATQSPAPKLEFLEQADNGYSKIADTKKSIDKHTTSAQSSQSANPYLYIQHRTRPNAPFDPLQVHNEKVNNNSRVVSEGTICGIRYTVQEGSIPTISVDGNADDFPTPFELYRIMEPLGKQFGAVKIDFSHCENSPFKSFNLDTENFWFKPRKQHTNSYNTELQKRLKLHHDLYSFHKGKKDSKGNPTLGKIPSIDKRTLDLHRLRSCVQLRGGFDTVCQKKLWAQIGRELGYSGRIMSSLSTSLRSAYLKVFSEFDSYEKQQKLTTNIQLGPTPLDQKSFYGHIKRSSEEVDEASIASHQVGPPTKIPRIEEQYNNEFGGSGKEYFRMRDVLDAKGFSTRFGSVTETKTGLTTPNELTLPDYNFSLWNKHVEVYDKSLYEWKNSPIYNLRQYHEKAQRHREIVHSTIKESFPELSYTGNELSLDDFEKLYRTIVKEKTLSFDVDTGIDLPTTTHGSSFSSSKKTRSTETKRDAQNWNLNTINFSGKSLLQYQDLDYGNLTCSKIDVGMMLSTSGWALEDEFLPSLDLSLLGSSKVWYFVPPQHRASLEELFTNARKRTTQISADQFETDFTESDFFQSFHETNFLDQHKTSRTRTNNHVLLQNIFQREKRFYTPNDFQPSASELLASNIRCFRAVQEPNTFIMKFPQVYSTSINSGFQISEKSLFAPKEWVNHIADAESWRAENQRLPCILPFQLFVNIAENSDDNDLLNIVSPLLLSLIQDELKGRALIPNDMTRVPNKFDPISDVDLSPCGASKIVIANDSDCVSVSIKQYLELRPMLSDFKNLKIELHEYYPDSYLSDLASKVGGKKLHDQVPAVGNPESSLLECVQSLISERQSDSKVPFSELNKLLSKYHHEESEEYRLLRELVNECQIIISDCQSLLERTQVINFVKREHDFSFAMTAIDVPNYDVTFEELSLAYRKVTESSIKFNATDSIGRLMTKFIEFQRRAQKYLESDDLGLLESVYSAGVSLGINSIYLKIYADKITKIQWLTVYNDVFVSKEKRGSENSNAAGYSLTHMHSYLLLGIELFGDLRIDELETVANELRTVQLVMKLLQKLLTDKTHRMNATDLEELVEKAQSLCIPWGNSLKEILTSIGKTITNSRSILLPMQEKLSVNASHILPFESLIKSGKVSDSSSVLQKFDGSKKDKRLTQTEALESLEHPLYSKHMKATKTWQQDFNKVFTTGKAGLTALINSAKQCYDPTDLPASAEESTRYCFCRRGDNGNVMVQCEICTEWYHTSCINDGKWILPEDDGTVFCCQLCLHPVTNHSKYTTTFDQIQSLLIQSAKLTIVPDKTSISELFELYKLCATFSSDTREKISSLQAGNTESDAAVQAQVSQVKFYLRKIIGAGIAMPDLTTRMADFCKTSDTAKANRILDSSVKIISGLP</sequence>
<dbReference type="Gene3D" id="2.60.120.650">
    <property type="entry name" value="Cupin"/>
    <property type="match status" value="1"/>
</dbReference>
<dbReference type="InterPro" id="IPR011011">
    <property type="entry name" value="Znf_FYVE_PHD"/>
</dbReference>
<dbReference type="SMART" id="SM01014">
    <property type="entry name" value="ARID"/>
    <property type="match status" value="1"/>
</dbReference>
<dbReference type="SMART" id="SM00249">
    <property type="entry name" value="PHD"/>
    <property type="match status" value="1"/>
</dbReference>
<dbReference type="PROSITE" id="PS51184">
    <property type="entry name" value="JMJC"/>
    <property type="match status" value="1"/>
</dbReference>
<dbReference type="OrthoDB" id="1678912at2759"/>
<name>A0A0A8L591_9SACH</name>
<dbReference type="GO" id="GO:0006338">
    <property type="term" value="P:chromatin remodeling"/>
    <property type="evidence" value="ECO:0007669"/>
    <property type="project" value="TreeGrafter"/>
</dbReference>
<organism evidence="9 10">
    <name type="scientific">Kluyveromyces dobzhanskii CBS 2104</name>
    <dbReference type="NCBI Taxonomy" id="1427455"/>
    <lineage>
        <taxon>Eukaryota</taxon>
        <taxon>Fungi</taxon>
        <taxon>Dikarya</taxon>
        <taxon>Ascomycota</taxon>
        <taxon>Saccharomycotina</taxon>
        <taxon>Saccharomycetes</taxon>
        <taxon>Saccharomycetales</taxon>
        <taxon>Saccharomycetaceae</taxon>
        <taxon>Kluyveromyces</taxon>
    </lineage>
</organism>
<dbReference type="InterPro" id="IPR013637">
    <property type="entry name" value="Lys_sp_deMease-like_dom"/>
</dbReference>
<evidence type="ECO:0000256" key="3">
    <source>
        <dbReference type="ARBA" id="ARBA00022771"/>
    </source>
</evidence>
<dbReference type="Pfam" id="PF01388">
    <property type="entry name" value="ARID"/>
    <property type="match status" value="1"/>
</dbReference>
<dbReference type="InterPro" id="IPR019787">
    <property type="entry name" value="Znf_PHD-finger"/>
</dbReference>
<keyword evidence="10" id="KW-1185">Reference proteome</keyword>
<dbReference type="SMART" id="SM00558">
    <property type="entry name" value="JmjC"/>
    <property type="match status" value="1"/>
</dbReference>
<dbReference type="PANTHER" id="PTHR10694:SF113">
    <property type="entry name" value="PROTEIN JUMONJI"/>
    <property type="match status" value="1"/>
</dbReference>
<dbReference type="Gene3D" id="1.10.150.60">
    <property type="entry name" value="ARID DNA-binding domain"/>
    <property type="match status" value="1"/>
</dbReference>
<dbReference type="GO" id="GO:0000785">
    <property type="term" value="C:chromatin"/>
    <property type="evidence" value="ECO:0007669"/>
    <property type="project" value="TreeGrafter"/>
</dbReference>
<evidence type="ECO:0000256" key="2">
    <source>
        <dbReference type="ARBA" id="ARBA00022723"/>
    </source>
</evidence>
<keyword evidence="4" id="KW-0862">Zinc</keyword>
<dbReference type="InterPro" id="IPR019786">
    <property type="entry name" value="Zinc_finger_PHD-type_CS"/>
</dbReference>
<dbReference type="Proteomes" id="UP000031516">
    <property type="component" value="Unassembled WGS sequence"/>
</dbReference>
<dbReference type="CDD" id="cd16100">
    <property type="entry name" value="ARID"/>
    <property type="match status" value="1"/>
</dbReference>
<feature type="domain" description="JmjC" evidence="8">
    <location>
        <begin position="529"/>
        <end position="738"/>
    </location>
</feature>
<dbReference type="CDD" id="cd15518">
    <property type="entry name" value="PHD_Ecm5p_Lid2p_like"/>
    <property type="match status" value="1"/>
</dbReference>
<dbReference type="PROSITE" id="PS51011">
    <property type="entry name" value="ARID"/>
    <property type="match status" value="1"/>
</dbReference>
<dbReference type="InterPro" id="IPR001965">
    <property type="entry name" value="Znf_PHD"/>
</dbReference>
<evidence type="ECO:0000256" key="4">
    <source>
        <dbReference type="ARBA" id="ARBA00022833"/>
    </source>
</evidence>
<accession>A0A0A8L591</accession>
<dbReference type="FunFam" id="3.30.40.10:FF:000776">
    <property type="entry name" value="Ecm5p"/>
    <property type="match status" value="1"/>
</dbReference>
<evidence type="ECO:0000259" key="7">
    <source>
        <dbReference type="PROSITE" id="PS51011"/>
    </source>
</evidence>
<dbReference type="GO" id="GO:0008270">
    <property type="term" value="F:zinc ion binding"/>
    <property type="evidence" value="ECO:0007669"/>
    <property type="project" value="UniProtKB-KW"/>
</dbReference>
<evidence type="ECO:0000313" key="10">
    <source>
        <dbReference type="Proteomes" id="UP000031516"/>
    </source>
</evidence>
<feature type="domain" description="ARID" evidence="7">
    <location>
        <begin position="218"/>
        <end position="316"/>
    </location>
</feature>
<gene>
    <name evidence="9" type="ORF">KLDO_g1561</name>
</gene>
<evidence type="ECO:0000256" key="6">
    <source>
        <dbReference type="SAM" id="MobiDB-lite"/>
    </source>
</evidence>
<dbReference type="GO" id="GO:0005634">
    <property type="term" value="C:nucleus"/>
    <property type="evidence" value="ECO:0007669"/>
    <property type="project" value="UniProtKB-SubCell"/>
</dbReference>
<dbReference type="InterPro" id="IPR013083">
    <property type="entry name" value="Znf_RING/FYVE/PHD"/>
</dbReference>
<evidence type="ECO:0000256" key="5">
    <source>
        <dbReference type="ARBA" id="ARBA00023242"/>
    </source>
</evidence>
<feature type="region of interest" description="Disordered" evidence="6">
    <location>
        <begin position="25"/>
        <end position="44"/>
    </location>
</feature>
<dbReference type="GO" id="GO:0010468">
    <property type="term" value="P:regulation of gene expression"/>
    <property type="evidence" value="ECO:0007669"/>
    <property type="project" value="TreeGrafter"/>
</dbReference>
<dbReference type="InterPro" id="IPR036431">
    <property type="entry name" value="ARID_dom_sf"/>
</dbReference>
<proteinExistence type="predicted"/>
<evidence type="ECO:0000259" key="8">
    <source>
        <dbReference type="PROSITE" id="PS51184"/>
    </source>
</evidence>
<reference evidence="9 10" key="1">
    <citation type="submission" date="2014-03" db="EMBL/GenBank/DDBJ databases">
        <title>The genome of Kluyveromyces dobzhanskii.</title>
        <authorList>
            <person name="Nystedt B."/>
            <person name="Astrom S."/>
        </authorList>
    </citation>
    <scope>NUCLEOTIDE SEQUENCE [LARGE SCALE GENOMIC DNA]</scope>
    <source>
        <strain evidence="9 10">CBS 2104</strain>
    </source>
</reference>
<dbReference type="SUPFAM" id="SSF57903">
    <property type="entry name" value="FYVE/PHD zinc finger"/>
    <property type="match status" value="1"/>
</dbReference>
<dbReference type="InterPro" id="IPR003347">
    <property type="entry name" value="JmjC_dom"/>
</dbReference>
<dbReference type="Pfam" id="PF02373">
    <property type="entry name" value="JmjC"/>
    <property type="match status" value="1"/>
</dbReference>
<comment type="subcellular location">
    <subcellularLocation>
        <location evidence="1">Nucleus</location>
    </subcellularLocation>
</comment>
<dbReference type="PANTHER" id="PTHR10694">
    <property type="entry name" value="LYSINE-SPECIFIC DEMETHYLASE"/>
    <property type="match status" value="1"/>
</dbReference>
<protein>
    <submittedName>
        <fullName evidence="9">WGS project CCBQ000000000 data, contig 00043</fullName>
    </submittedName>
</protein>
<dbReference type="InterPro" id="IPR001606">
    <property type="entry name" value="ARID_dom"/>
</dbReference>
<dbReference type="Pfam" id="PF00628">
    <property type="entry name" value="PHD"/>
    <property type="match status" value="1"/>
</dbReference>
<dbReference type="PROSITE" id="PS01359">
    <property type="entry name" value="ZF_PHD_1"/>
    <property type="match status" value="1"/>
</dbReference>
<dbReference type="Gene3D" id="3.30.40.10">
    <property type="entry name" value="Zinc/RING finger domain, C3HC4 (zinc finger)"/>
    <property type="match status" value="1"/>
</dbReference>
<dbReference type="SMART" id="SM00501">
    <property type="entry name" value="BRIGHT"/>
    <property type="match status" value="1"/>
</dbReference>
<keyword evidence="3" id="KW-0863">Zinc-finger</keyword>
<evidence type="ECO:0000256" key="1">
    <source>
        <dbReference type="ARBA" id="ARBA00004123"/>
    </source>
</evidence>
<keyword evidence="5" id="KW-0539">Nucleus</keyword>
<dbReference type="Pfam" id="PF08429">
    <property type="entry name" value="PLU-1"/>
    <property type="match status" value="1"/>
</dbReference>
<comment type="caution">
    <text evidence="9">The sequence shown here is derived from an EMBL/GenBank/DDBJ whole genome shotgun (WGS) entry which is preliminary data.</text>
</comment>